<feature type="signal peptide" evidence="11">
    <location>
        <begin position="1"/>
        <end position="21"/>
    </location>
</feature>
<evidence type="ECO:0000256" key="3">
    <source>
        <dbReference type="ARBA" id="ARBA00022448"/>
    </source>
</evidence>
<keyword evidence="9" id="KW-0472">Membrane</keyword>
<dbReference type="InterPro" id="IPR033900">
    <property type="entry name" value="Gram_neg_porin_domain"/>
</dbReference>
<evidence type="ECO:0000256" key="4">
    <source>
        <dbReference type="ARBA" id="ARBA00022452"/>
    </source>
</evidence>
<keyword evidence="3" id="KW-0813">Transport</keyword>
<protein>
    <submittedName>
        <fullName evidence="13">Porin</fullName>
    </submittedName>
</protein>
<keyword evidence="8" id="KW-0626">Porin</keyword>
<dbReference type="Proteomes" id="UP000177515">
    <property type="component" value="Chromosome 2"/>
</dbReference>
<keyword evidence="14" id="KW-1185">Reference proteome</keyword>
<evidence type="ECO:0000256" key="6">
    <source>
        <dbReference type="ARBA" id="ARBA00022729"/>
    </source>
</evidence>
<evidence type="ECO:0000259" key="12">
    <source>
        <dbReference type="Pfam" id="PF13609"/>
    </source>
</evidence>
<accession>A0ABM7D8E9</accession>
<dbReference type="CDD" id="cd00342">
    <property type="entry name" value="gram_neg_porins"/>
    <property type="match status" value="1"/>
</dbReference>
<dbReference type="RefSeq" id="WP_071071721.1">
    <property type="nucleotide sequence ID" value="NZ_CP017755.1"/>
</dbReference>
<dbReference type="PANTHER" id="PTHR34501">
    <property type="entry name" value="PROTEIN YDDL-RELATED"/>
    <property type="match status" value="1"/>
</dbReference>
<name>A0ABM7D8E9_9BURK</name>
<evidence type="ECO:0000256" key="9">
    <source>
        <dbReference type="ARBA" id="ARBA00023136"/>
    </source>
</evidence>
<feature type="domain" description="Porin" evidence="12">
    <location>
        <begin position="8"/>
        <end position="358"/>
    </location>
</feature>
<keyword evidence="4" id="KW-1134">Transmembrane beta strand</keyword>
<sequence length="393" mass="40121">MRKGSLYAVAALGALSDVAHAQSSVALYGVVDEGLNYNSNAGGSRLYNLTSGGLQGSRWGLRGREDLGGGLAALFALESGFNASNGKAGQGGLAFGRQALVGLAGDFGTVTLGRQYDALVDSVGAFAAAGQWGTAMSAHAGDIDNFNNSYRANHTVKYRSAAHAGLTFTGTYSLGGVAGDVAANQVWSLGARYGGGPLAFGMAYLNARTPAANAGSLFGNNTSTGTPSAVTSPVYRGFTSANTYQVIGIGAAYAIGAATIGATYSNIRFMHLGAVPGLNAMRYAGTVAFDNAEINVKYQVTPALLLGAAFSYTKGSPVRDTSGASRSGANYLQVAVGADYFLSKRTDVYLAGVHQKASGTDSTGGPAVAAIRALPASNSNRQTMVRVGIRHRF</sequence>
<dbReference type="Pfam" id="PF13609">
    <property type="entry name" value="Porin_4"/>
    <property type="match status" value="1"/>
</dbReference>
<dbReference type="EMBL" id="CP017755">
    <property type="protein sequence ID" value="AOZ09083.1"/>
    <property type="molecule type" value="Genomic_DNA"/>
</dbReference>
<proteinExistence type="predicted"/>
<evidence type="ECO:0000256" key="8">
    <source>
        <dbReference type="ARBA" id="ARBA00023114"/>
    </source>
</evidence>
<dbReference type="Gene3D" id="2.40.160.10">
    <property type="entry name" value="Porin"/>
    <property type="match status" value="1"/>
</dbReference>
<dbReference type="PRINTS" id="PR00184">
    <property type="entry name" value="NEISSPPORIN"/>
</dbReference>
<comment type="subcellular location">
    <subcellularLocation>
        <location evidence="1">Cell outer membrane</location>
        <topology evidence="1">Multi-pass membrane protein</topology>
    </subcellularLocation>
</comment>
<dbReference type="SUPFAM" id="SSF56935">
    <property type="entry name" value="Porins"/>
    <property type="match status" value="1"/>
</dbReference>
<evidence type="ECO:0000256" key="10">
    <source>
        <dbReference type="ARBA" id="ARBA00023237"/>
    </source>
</evidence>
<keyword evidence="7" id="KW-0406">Ion transport</keyword>
<dbReference type="PRINTS" id="PR00182">
    <property type="entry name" value="ECOLNEIPORIN"/>
</dbReference>
<comment type="subunit">
    <text evidence="2">Homotrimer.</text>
</comment>
<dbReference type="InterPro" id="IPR002299">
    <property type="entry name" value="Porin_Neis"/>
</dbReference>
<dbReference type="InterPro" id="IPR050298">
    <property type="entry name" value="Gram-neg_bact_OMP"/>
</dbReference>
<keyword evidence="10" id="KW-0998">Cell outer membrane</keyword>
<evidence type="ECO:0000256" key="1">
    <source>
        <dbReference type="ARBA" id="ARBA00004571"/>
    </source>
</evidence>
<feature type="chain" id="PRO_5045513638" evidence="11">
    <location>
        <begin position="22"/>
        <end position="393"/>
    </location>
</feature>
<dbReference type="PANTHER" id="PTHR34501:SF9">
    <property type="entry name" value="MAJOR OUTER MEMBRANE PROTEIN P.IA"/>
    <property type="match status" value="1"/>
</dbReference>
<evidence type="ECO:0000256" key="5">
    <source>
        <dbReference type="ARBA" id="ARBA00022692"/>
    </source>
</evidence>
<evidence type="ECO:0000313" key="14">
    <source>
        <dbReference type="Proteomes" id="UP000177515"/>
    </source>
</evidence>
<organism evidence="13 14">
    <name type="scientific">Cupriavidus malaysiensis</name>
    <dbReference type="NCBI Taxonomy" id="367825"/>
    <lineage>
        <taxon>Bacteria</taxon>
        <taxon>Pseudomonadati</taxon>
        <taxon>Pseudomonadota</taxon>
        <taxon>Betaproteobacteria</taxon>
        <taxon>Burkholderiales</taxon>
        <taxon>Burkholderiaceae</taxon>
        <taxon>Cupriavidus</taxon>
    </lineage>
</organism>
<gene>
    <name evidence="13" type="ORF">BKK80_24945</name>
</gene>
<evidence type="ECO:0000256" key="2">
    <source>
        <dbReference type="ARBA" id="ARBA00011233"/>
    </source>
</evidence>
<keyword evidence="5" id="KW-0812">Transmembrane</keyword>
<keyword evidence="6 11" id="KW-0732">Signal</keyword>
<reference evidence="13 14" key="1">
    <citation type="submission" date="2016-10" db="EMBL/GenBank/DDBJ databases">
        <title>Complete genome sequences of three Cupriavidus strains isolated from various Malaysian environments.</title>
        <authorList>
            <person name="Abdullah A.A.-A."/>
            <person name="Shafie N.A.H."/>
            <person name="Lau N.S."/>
        </authorList>
    </citation>
    <scope>NUCLEOTIDE SEQUENCE [LARGE SCALE GENOMIC DNA]</scope>
    <source>
        <strain evidence="13 14">USMAA1020</strain>
    </source>
</reference>
<evidence type="ECO:0000313" key="13">
    <source>
        <dbReference type="EMBL" id="AOZ09083.1"/>
    </source>
</evidence>
<dbReference type="InterPro" id="IPR001702">
    <property type="entry name" value="Porin_Gram-ve"/>
</dbReference>
<dbReference type="InterPro" id="IPR023614">
    <property type="entry name" value="Porin_dom_sf"/>
</dbReference>
<evidence type="ECO:0000256" key="11">
    <source>
        <dbReference type="SAM" id="SignalP"/>
    </source>
</evidence>
<evidence type="ECO:0000256" key="7">
    <source>
        <dbReference type="ARBA" id="ARBA00023065"/>
    </source>
</evidence>